<dbReference type="SUPFAM" id="SSF57302">
    <property type="entry name" value="Snake toxin-like"/>
    <property type="match status" value="1"/>
</dbReference>
<dbReference type="InterPro" id="IPR045860">
    <property type="entry name" value="Snake_toxin-like_sf"/>
</dbReference>
<organism evidence="2 3">
    <name type="scientific">Batillaria attramentaria</name>
    <dbReference type="NCBI Taxonomy" id="370345"/>
    <lineage>
        <taxon>Eukaryota</taxon>
        <taxon>Metazoa</taxon>
        <taxon>Spiralia</taxon>
        <taxon>Lophotrochozoa</taxon>
        <taxon>Mollusca</taxon>
        <taxon>Gastropoda</taxon>
        <taxon>Caenogastropoda</taxon>
        <taxon>Sorbeoconcha</taxon>
        <taxon>Cerithioidea</taxon>
        <taxon>Batillariidae</taxon>
        <taxon>Batillaria</taxon>
    </lineage>
</organism>
<evidence type="ECO:0000256" key="1">
    <source>
        <dbReference type="SAM" id="SignalP"/>
    </source>
</evidence>
<comment type="caution">
    <text evidence="2">The sequence shown here is derived from an EMBL/GenBank/DDBJ whole genome shotgun (WGS) entry which is preliminary data.</text>
</comment>
<keyword evidence="1" id="KW-0732">Signal</keyword>
<protein>
    <recommendedName>
        <fullName evidence="4">Secreted protein</fullName>
    </recommendedName>
</protein>
<proteinExistence type="predicted"/>
<sequence>VALVAVALISTCSTAETDTCDPYNLPPIDEADHIENCHDAWNDSETYQDLETSYKDAHNEHDEKSIAEAALRVFYNHYDWPPTQEWETDMAAVIENGRHFTTADNELPPLGQAQHSPYCPSDPQDSEHYHAVPQAALDLFYSDVTYIPPLDSQWEKNMMAVLARNGSHLLAPDDGLLTEMLQEIVNETSPNCVGRLHLDFHQTNCTVCDDLDCLLVKHVTDCPEEKPFCVTTVQEHNHSRSIRRRCASQGECDELYRNYTMPNPDCYDVENRMLSGEVTCHFCCQGDNCNRPPFLVPDSSLEYHP</sequence>
<dbReference type="Proteomes" id="UP001519460">
    <property type="component" value="Unassembled WGS sequence"/>
</dbReference>
<feature type="non-terminal residue" evidence="2">
    <location>
        <position position="1"/>
    </location>
</feature>
<feature type="chain" id="PRO_5044811573" description="Secreted protein" evidence="1">
    <location>
        <begin position="18"/>
        <end position="305"/>
    </location>
</feature>
<accession>A0ABD0K6X3</accession>
<gene>
    <name evidence="2" type="ORF">BaRGS_00026151</name>
</gene>
<feature type="signal peptide" evidence="1">
    <location>
        <begin position="1"/>
        <end position="17"/>
    </location>
</feature>
<evidence type="ECO:0000313" key="2">
    <source>
        <dbReference type="EMBL" id="KAK7482550.1"/>
    </source>
</evidence>
<evidence type="ECO:0000313" key="3">
    <source>
        <dbReference type="Proteomes" id="UP001519460"/>
    </source>
</evidence>
<evidence type="ECO:0008006" key="4">
    <source>
        <dbReference type="Google" id="ProtNLM"/>
    </source>
</evidence>
<dbReference type="CDD" id="cd00117">
    <property type="entry name" value="TFP"/>
    <property type="match status" value="1"/>
</dbReference>
<keyword evidence="3" id="KW-1185">Reference proteome</keyword>
<name>A0ABD0K6X3_9CAEN</name>
<reference evidence="2 3" key="1">
    <citation type="journal article" date="2023" name="Sci. Data">
        <title>Genome assembly of the Korean intertidal mud-creeper Batillaria attramentaria.</title>
        <authorList>
            <person name="Patra A.K."/>
            <person name="Ho P.T."/>
            <person name="Jun S."/>
            <person name="Lee S.J."/>
            <person name="Kim Y."/>
            <person name="Won Y.J."/>
        </authorList>
    </citation>
    <scope>NUCLEOTIDE SEQUENCE [LARGE SCALE GENOMIC DNA]</scope>
    <source>
        <strain evidence="2">Wonlab-2016</strain>
    </source>
</reference>
<dbReference type="AlphaFoldDB" id="A0ABD0K6X3"/>
<dbReference type="EMBL" id="JACVVK020000242">
    <property type="protein sequence ID" value="KAK7482550.1"/>
    <property type="molecule type" value="Genomic_DNA"/>
</dbReference>